<keyword evidence="3" id="KW-1185">Reference proteome</keyword>
<organism evidence="2 3">
    <name type="scientific">Hanstruepera neustonica</name>
    <dbReference type="NCBI Taxonomy" id="1445657"/>
    <lineage>
        <taxon>Bacteria</taxon>
        <taxon>Pseudomonadati</taxon>
        <taxon>Bacteroidota</taxon>
        <taxon>Flavobacteriia</taxon>
        <taxon>Flavobacteriales</taxon>
        <taxon>Flavobacteriaceae</taxon>
        <taxon>Hanstruepera</taxon>
    </lineage>
</organism>
<protein>
    <submittedName>
        <fullName evidence="2">Histidine phosphatase family protein</fullName>
    </submittedName>
</protein>
<comment type="caution">
    <text evidence="2">The sequence shown here is derived from an EMBL/GenBank/DDBJ whole genome shotgun (WGS) entry which is preliminary data.</text>
</comment>
<dbReference type="PANTHER" id="PTHR47623">
    <property type="entry name" value="OS09G0287300 PROTEIN"/>
    <property type="match status" value="1"/>
</dbReference>
<name>A0A2K1DWC6_9FLAO</name>
<accession>A0A2K1DWC6</accession>
<dbReference type="InterPro" id="IPR029033">
    <property type="entry name" value="His_PPase_superfam"/>
</dbReference>
<evidence type="ECO:0000313" key="2">
    <source>
        <dbReference type="EMBL" id="PNQ72334.1"/>
    </source>
</evidence>
<dbReference type="InterPro" id="IPR013078">
    <property type="entry name" value="His_Pase_superF_clade-1"/>
</dbReference>
<dbReference type="PANTHER" id="PTHR47623:SF1">
    <property type="entry name" value="OS09G0287300 PROTEIN"/>
    <property type="match status" value="1"/>
</dbReference>
<dbReference type="Proteomes" id="UP000236641">
    <property type="component" value="Unassembled WGS sequence"/>
</dbReference>
<feature type="binding site" evidence="1">
    <location>
        <position position="57"/>
    </location>
    <ligand>
        <name>substrate</name>
    </ligand>
</feature>
<dbReference type="Gene3D" id="3.40.50.1240">
    <property type="entry name" value="Phosphoglycerate mutase-like"/>
    <property type="match status" value="1"/>
</dbReference>
<dbReference type="Pfam" id="PF00300">
    <property type="entry name" value="His_Phos_1"/>
    <property type="match status" value="1"/>
</dbReference>
<dbReference type="SUPFAM" id="SSF53254">
    <property type="entry name" value="Phosphoglycerate mutase-like"/>
    <property type="match status" value="1"/>
</dbReference>
<dbReference type="SMART" id="SM00855">
    <property type="entry name" value="PGAM"/>
    <property type="match status" value="1"/>
</dbReference>
<sequence>MRKLILVRHAKSSWDHGLSDINRPLKERGFKDAKVVANKLLESNYQIDRVLTSNAVRAMTTAEIFVNTLKFVENIVILNNRLYDFSGENLVEVIKKCPININTLMIFGHNHAITNFVNRFGSQYINNVPTCGVVVIDFDIPNWQKLDKGETVLTLFPKDLR</sequence>
<dbReference type="CDD" id="cd07067">
    <property type="entry name" value="HP_PGM_like"/>
    <property type="match status" value="1"/>
</dbReference>
<dbReference type="AlphaFoldDB" id="A0A2K1DWC6"/>
<dbReference type="RefSeq" id="WP_103052821.1">
    <property type="nucleotide sequence ID" value="NZ_POWF01000009.1"/>
</dbReference>
<proteinExistence type="predicted"/>
<dbReference type="EMBL" id="POWF01000009">
    <property type="protein sequence ID" value="PNQ72334.1"/>
    <property type="molecule type" value="Genomic_DNA"/>
</dbReference>
<gene>
    <name evidence="2" type="ORF">C1T31_12355</name>
</gene>
<dbReference type="OrthoDB" id="9810154at2"/>
<reference evidence="2 3" key="1">
    <citation type="submission" date="2018-01" db="EMBL/GenBank/DDBJ databases">
        <title>The draft genome of Hanstruepera neustonica JCM19743.</title>
        <authorList>
            <person name="He R.-H."/>
            <person name="Du Z.-J."/>
        </authorList>
    </citation>
    <scope>NUCLEOTIDE SEQUENCE [LARGE SCALE GENOMIC DNA]</scope>
    <source>
        <strain evidence="2 3">JCM19743</strain>
    </source>
</reference>
<evidence type="ECO:0000313" key="3">
    <source>
        <dbReference type="Proteomes" id="UP000236641"/>
    </source>
</evidence>
<evidence type="ECO:0000256" key="1">
    <source>
        <dbReference type="PIRSR" id="PIRSR613078-2"/>
    </source>
</evidence>